<dbReference type="SMART" id="SM00852">
    <property type="entry name" value="MoCF_biosynth"/>
    <property type="match status" value="1"/>
</dbReference>
<gene>
    <name evidence="5" type="ORF">E0W69_006890</name>
</gene>
<dbReference type="OrthoDB" id="9794429at2"/>
<dbReference type="Proteomes" id="UP000292424">
    <property type="component" value="Chromosome"/>
</dbReference>
<evidence type="ECO:0000256" key="2">
    <source>
        <dbReference type="ARBA" id="ARBA00023150"/>
    </source>
</evidence>
<dbReference type="NCBIfam" id="TIGR00581">
    <property type="entry name" value="moaC"/>
    <property type="match status" value="1"/>
</dbReference>
<dbReference type="EMBL" id="CP044016">
    <property type="protein sequence ID" value="QES88394.1"/>
    <property type="molecule type" value="Genomic_DNA"/>
</dbReference>
<dbReference type="NCBIfam" id="NF002947">
    <property type="entry name" value="PRK03604.1"/>
    <property type="match status" value="1"/>
</dbReference>
<dbReference type="InterPro" id="IPR001453">
    <property type="entry name" value="MoaB/Mog_dom"/>
</dbReference>
<dbReference type="InterPro" id="IPR023045">
    <property type="entry name" value="MoaC"/>
</dbReference>
<dbReference type="Pfam" id="PF01967">
    <property type="entry name" value="MoaC"/>
    <property type="match status" value="1"/>
</dbReference>
<sequence>MVDITHKIYTLRKAIASAEVNVSSIETINKIKNNEVPKGNIFEFARAAGLLGIKKTSDLIPDCHPLPIEYTSINYEIIDLTIKIILEVHTIYRTGVEVEAMHGASIVALTMYDMLKPIDKGITINNIKLEHKSGGKSDYKKVKIADLNVAIIVCSDSISQNQSEDTAGLYIMKKMKEFGIQTIDYSIIPDNSNGISQKAQQLCNDYFDLLIFSGGTGLSDRDNTPDAILPLLTKQVDGPMEIARNYGQERMPYSMLSRGVAGFIDQTFVLTIPGSKNAAEDYMNALFPYLFHVFQVANGFKHS</sequence>
<dbReference type="Gene3D" id="3.40.980.10">
    <property type="entry name" value="MoaB/Mog-like domain"/>
    <property type="match status" value="1"/>
</dbReference>
<dbReference type="PIRSF" id="PIRSF036594">
    <property type="entry name" value="MoaC_MogA"/>
    <property type="match status" value="1"/>
</dbReference>
<dbReference type="Pfam" id="PF00994">
    <property type="entry name" value="MoCF_biosynth"/>
    <property type="match status" value="1"/>
</dbReference>
<dbReference type="PANTHER" id="PTHR43764">
    <property type="entry name" value="MOLYBDENUM COFACTOR BIOSYNTHESIS"/>
    <property type="match status" value="1"/>
</dbReference>
<comment type="pathway">
    <text evidence="1">Cofactor biosynthesis; molybdopterin biosynthesis.</text>
</comment>
<evidence type="ECO:0000313" key="5">
    <source>
        <dbReference type="EMBL" id="QES88394.1"/>
    </source>
</evidence>
<dbReference type="InterPro" id="IPR012247">
    <property type="entry name" value="MoaC_MogA"/>
</dbReference>
<comment type="function">
    <text evidence="3">Catalyzes the conversion of (8S)-3',8-cyclo-7,8-dihydroguanosine 5'-triphosphate to cyclic pyranopterin monophosphate (cPMP).</text>
</comment>
<evidence type="ECO:0000259" key="4">
    <source>
        <dbReference type="SMART" id="SM00852"/>
    </source>
</evidence>
<dbReference type="NCBIfam" id="TIGR00177">
    <property type="entry name" value="molyb_syn"/>
    <property type="match status" value="1"/>
</dbReference>
<dbReference type="SUPFAM" id="SSF53218">
    <property type="entry name" value="Molybdenum cofactor biosynthesis proteins"/>
    <property type="match status" value="1"/>
</dbReference>
<dbReference type="PANTHER" id="PTHR43764:SF1">
    <property type="entry name" value="MOLYBDOPTERIN MOLYBDOTRANSFERASE"/>
    <property type="match status" value="1"/>
</dbReference>
<protein>
    <submittedName>
        <fullName evidence="5">Bifunctional molybdenum cofactor biosynthesis protein MoaC/MoaB</fullName>
    </submittedName>
</protein>
<organism evidence="5 6">
    <name type="scientific">Rhizosphaericola mali</name>
    <dbReference type="NCBI Taxonomy" id="2545455"/>
    <lineage>
        <taxon>Bacteria</taxon>
        <taxon>Pseudomonadati</taxon>
        <taxon>Bacteroidota</taxon>
        <taxon>Chitinophagia</taxon>
        <taxon>Chitinophagales</taxon>
        <taxon>Chitinophagaceae</taxon>
        <taxon>Rhizosphaericola</taxon>
    </lineage>
</organism>
<dbReference type="CDD" id="cd00886">
    <property type="entry name" value="MogA_MoaB"/>
    <property type="match status" value="1"/>
</dbReference>
<dbReference type="GO" id="GO:0006777">
    <property type="term" value="P:Mo-molybdopterin cofactor biosynthetic process"/>
    <property type="evidence" value="ECO:0007669"/>
    <property type="project" value="UniProtKB-KW"/>
</dbReference>
<evidence type="ECO:0000256" key="3">
    <source>
        <dbReference type="ARBA" id="ARBA00055087"/>
    </source>
</evidence>
<name>A0A5P2FXX7_9BACT</name>
<dbReference type="KEGG" id="arac:E0W69_006890"/>
<dbReference type="InterPro" id="IPR051920">
    <property type="entry name" value="MPT_Adenylyltrnsfr/MoaC-Rel"/>
</dbReference>
<feature type="domain" description="MoaB/Mog" evidence="4">
    <location>
        <begin position="150"/>
        <end position="293"/>
    </location>
</feature>
<dbReference type="RefSeq" id="WP_131329282.1">
    <property type="nucleotide sequence ID" value="NZ_CP044016.1"/>
</dbReference>
<dbReference type="AlphaFoldDB" id="A0A5P2FXX7"/>
<evidence type="ECO:0000313" key="6">
    <source>
        <dbReference type="Proteomes" id="UP000292424"/>
    </source>
</evidence>
<proteinExistence type="predicted"/>
<dbReference type="Gene3D" id="3.30.70.640">
    <property type="entry name" value="Molybdopterin cofactor biosynthesis C (MoaC) domain"/>
    <property type="match status" value="1"/>
</dbReference>
<dbReference type="InterPro" id="IPR002820">
    <property type="entry name" value="Mopterin_CF_biosynth-C_dom"/>
</dbReference>
<dbReference type="SUPFAM" id="SSF55040">
    <property type="entry name" value="Molybdenum cofactor biosynthesis protein C, MoaC"/>
    <property type="match status" value="1"/>
</dbReference>
<dbReference type="UniPathway" id="UPA00344"/>
<dbReference type="InterPro" id="IPR036425">
    <property type="entry name" value="MoaB/Mog-like_dom_sf"/>
</dbReference>
<accession>A0A5P2FXX7</accession>
<evidence type="ECO:0000256" key="1">
    <source>
        <dbReference type="ARBA" id="ARBA00005046"/>
    </source>
</evidence>
<dbReference type="InterPro" id="IPR036522">
    <property type="entry name" value="MoaC_sf"/>
</dbReference>
<keyword evidence="2" id="KW-0501">Molybdenum cofactor biosynthesis</keyword>
<keyword evidence="6" id="KW-1185">Reference proteome</keyword>
<reference evidence="5 6" key="1">
    <citation type="submission" date="2019-09" db="EMBL/GenBank/DDBJ databases">
        <title>Complete genome sequence of Arachidicoccus sp. B3-10 isolated from apple orchard soil.</title>
        <authorList>
            <person name="Kim H.S."/>
            <person name="Han K.-I."/>
            <person name="Suh M.K."/>
            <person name="Lee K.C."/>
            <person name="Eom M.K."/>
            <person name="Kim J.-S."/>
            <person name="Kang S.W."/>
            <person name="Sin Y."/>
            <person name="Lee J.-S."/>
        </authorList>
    </citation>
    <scope>NUCLEOTIDE SEQUENCE [LARGE SCALE GENOMIC DNA]</scope>
    <source>
        <strain evidence="5 6">B3-10</strain>
    </source>
</reference>